<keyword evidence="1" id="KW-0378">Hydrolase</keyword>
<dbReference type="Proteomes" id="UP000198937">
    <property type="component" value="Unassembled WGS sequence"/>
</dbReference>
<evidence type="ECO:0000313" key="2">
    <source>
        <dbReference type="Proteomes" id="UP000198937"/>
    </source>
</evidence>
<gene>
    <name evidence="1" type="ORF">GA0070617_2231</name>
</gene>
<protein>
    <submittedName>
        <fullName evidence="1">Alpha/beta hydrolase family protein</fullName>
    </submittedName>
</protein>
<dbReference type="Gene3D" id="3.40.50.1820">
    <property type="entry name" value="alpha/beta hydrolase"/>
    <property type="match status" value="1"/>
</dbReference>
<accession>A0A1C6UG75</accession>
<dbReference type="STRING" id="683228.GA0070617_2231"/>
<dbReference type="SUPFAM" id="SSF53474">
    <property type="entry name" value="alpha/beta-Hydrolases"/>
    <property type="match status" value="1"/>
</dbReference>
<dbReference type="GO" id="GO:0016787">
    <property type="term" value="F:hydrolase activity"/>
    <property type="evidence" value="ECO:0007669"/>
    <property type="project" value="UniProtKB-KW"/>
</dbReference>
<proteinExistence type="predicted"/>
<dbReference type="RefSeq" id="WP_217628785.1">
    <property type="nucleotide sequence ID" value="NZ_BMMJ01000004.1"/>
</dbReference>
<reference evidence="2" key="1">
    <citation type="submission" date="2016-06" db="EMBL/GenBank/DDBJ databases">
        <authorList>
            <person name="Varghese N."/>
            <person name="Submissions Spin"/>
        </authorList>
    </citation>
    <scope>NUCLEOTIDE SEQUENCE [LARGE SCALE GENOMIC DNA]</scope>
    <source>
        <strain evidence="2">DSM 45577</strain>
    </source>
</reference>
<evidence type="ECO:0000313" key="1">
    <source>
        <dbReference type="EMBL" id="SCL52974.1"/>
    </source>
</evidence>
<organism evidence="1 2">
    <name type="scientific">Micromonospora yangpuensis</name>
    <dbReference type="NCBI Taxonomy" id="683228"/>
    <lineage>
        <taxon>Bacteria</taxon>
        <taxon>Bacillati</taxon>
        <taxon>Actinomycetota</taxon>
        <taxon>Actinomycetes</taxon>
        <taxon>Micromonosporales</taxon>
        <taxon>Micromonosporaceae</taxon>
        <taxon>Micromonospora</taxon>
    </lineage>
</organism>
<dbReference type="AlphaFoldDB" id="A0A1C6UG75"/>
<keyword evidence="2" id="KW-1185">Reference proteome</keyword>
<dbReference type="InterPro" id="IPR029058">
    <property type="entry name" value="AB_hydrolase_fold"/>
</dbReference>
<sequence>MTDPVLVLLHSPLVGPLTWQPVAACLRRAGHTVLTPDLTPAATGTPPHQPAVAEAVAGSLVDLGGDAPVVLVGHSGAGPLLPGVARAVPREAHALLYVDSALPCPGQSWWENAPPPLVEQLRGLVTDGKLPPWHEWFPPEAVTELLPDPRLRADFVRELPRLPYTYLTERTVPQEWTGRAGYLLLSEGYRPDARVALRAGLPVVERSAHHLAMLTAPQLVSDALADLLTETR</sequence>
<dbReference type="EMBL" id="FMIA01000002">
    <property type="protein sequence ID" value="SCL52974.1"/>
    <property type="molecule type" value="Genomic_DNA"/>
</dbReference>
<name>A0A1C6UG75_9ACTN</name>